<dbReference type="InterPro" id="IPR011335">
    <property type="entry name" value="Restrct_endonuc-II-like"/>
</dbReference>
<organism evidence="3 4">
    <name type="scientific">Thiogranum longum</name>
    <dbReference type="NCBI Taxonomy" id="1537524"/>
    <lineage>
        <taxon>Bacteria</taxon>
        <taxon>Pseudomonadati</taxon>
        <taxon>Pseudomonadota</taxon>
        <taxon>Gammaproteobacteria</taxon>
        <taxon>Chromatiales</taxon>
        <taxon>Ectothiorhodospiraceae</taxon>
        <taxon>Thiogranum</taxon>
    </lineage>
</organism>
<keyword evidence="3" id="KW-0540">Nuclease</keyword>
<dbReference type="GO" id="GO:0004519">
    <property type="term" value="F:endonuclease activity"/>
    <property type="evidence" value="ECO:0007669"/>
    <property type="project" value="UniProtKB-KW"/>
</dbReference>
<dbReference type="NCBIfam" id="NF009150">
    <property type="entry name" value="PRK12497.1-3"/>
    <property type="match status" value="1"/>
</dbReference>
<sequence>MNRKKTGDQAEVLACNFLQGHGLTLITRNFHCRGGEIDLVMRDRGVLVFVEVRYRRQTRFGRAAETVVRSKQVRIIRCAQYYMHCRHAWNDAARFDVVSIEGEADHPAIDWLRDAFRLDA</sequence>
<protein>
    <recommendedName>
        <fullName evidence="2">UPF0102 protein DFR30_2357</fullName>
    </recommendedName>
</protein>
<dbReference type="NCBIfam" id="TIGR00252">
    <property type="entry name" value="YraN family protein"/>
    <property type="match status" value="1"/>
</dbReference>
<name>A0A4R1HEI8_9GAMM</name>
<evidence type="ECO:0000313" key="3">
    <source>
        <dbReference type="EMBL" id="TCK19063.1"/>
    </source>
</evidence>
<accession>A0A4R1HEI8</accession>
<gene>
    <name evidence="3" type="ORF">DFR30_2357</name>
</gene>
<dbReference type="PANTHER" id="PTHR34039:SF1">
    <property type="entry name" value="UPF0102 PROTEIN YRAN"/>
    <property type="match status" value="1"/>
</dbReference>
<dbReference type="RefSeq" id="WP_243640732.1">
    <property type="nucleotide sequence ID" value="NZ_SMFX01000001.1"/>
</dbReference>
<keyword evidence="3" id="KW-0378">Hydrolase</keyword>
<dbReference type="GO" id="GO:0003676">
    <property type="term" value="F:nucleic acid binding"/>
    <property type="evidence" value="ECO:0007669"/>
    <property type="project" value="InterPro"/>
</dbReference>
<reference evidence="3 4" key="1">
    <citation type="submission" date="2019-03" db="EMBL/GenBank/DDBJ databases">
        <title>Genomic Encyclopedia of Type Strains, Phase IV (KMG-IV): sequencing the most valuable type-strain genomes for metagenomic binning, comparative biology and taxonomic classification.</title>
        <authorList>
            <person name="Goeker M."/>
        </authorList>
    </citation>
    <scope>NUCLEOTIDE SEQUENCE [LARGE SCALE GENOMIC DNA]</scope>
    <source>
        <strain evidence="3 4">DSM 19610</strain>
    </source>
</reference>
<dbReference type="AlphaFoldDB" id="A0A4R1HEI8"/>
<dbReference type="Pfam" id="PF02021">
    <property type="entry name" value="UPF0102"/>
    <property type="match status" value="1"/>
</dbReference>
<dbReference type="InterPro" id="IPR003509">
    <property type="entry name" value="UPF0102_YraN-like"/>
</dbReference>
<keyword evidence="3" id="KW-0255">Endonuclease</keyword>
<dbReference type="Proteomes" id="UP000295707">
    <property type="component" value="Unassembled WGS sequence"/>
</dbReference>
<dbReference type="SUPFAM" id="SSF52980">
    <property type="entry name" value="Restriction endonuclease-like"/>
    <property type="match status" value="1"/>
</dbReference>
<proteinExistence type="inferred from homology"/>
<comment type="similarity">
    <text evidence="1 2">Belongs to the UPF0102 family.</text>
</comment>
<evidence type="ECO:0000313" key="4">
    <source>
        <dbReference type="Proteomes" id="UP000295707"/>
    </source>
</evidence>
<dbReference type="EMBL" id="SMFX01000001">
    <property type="protein sequence ID" value="TCK19063.1"/>
    <property type="molecule type" value="Genomic_DNA"/>
</dbReference>
<comment type="caution">
    <text evidence="3">The sequence shown here is derived from an EMBL/GenBank/DDBJ whole genome shotgun (WGS) entry which is preliminary data.</text>
</comment>
<dbReference type="PANTHER" id="PTHR34039">
    <property type="entry name" value="UPF0102 PROTEIN YRAN"/>
    <property type="match status" value="1"/>
</dbReference>
<evidence type="ECO:0000256" key="2">
    <source>
        <dbReference type="HAMAP-Rule" id="MF_00048"/>
    </source>
</evidence>
<evidence type="ECO:0000256" key="1">
    <source>
        <dbReference type="ARBA" id="ARBA00006738"/>
    </source>
</evidence>
<dbReference type="HAMAP" id="MF_00048">
    <property type="entry name" value="UPF0102"/>
    <property type="match status" value="1"/>
</dbReference>
<dbReference type="InterPro" id="IPR011856">
    <property type="entry name" value="tRNA_endonuc-like_dom_sf"/>
</dbReference>
<keyword evidence="4" id="KW-1185">Reference proteome</keyword>
<dbReference type="Gene3D" id="3.40.1350.10">
    <property type="match status" value="1"/>
</dbReference>